<gene>
    <name evidence="2" type="ORF">N0V93_000820</name>
</gene>
<evidence type="ECO:0000313" key="2">
    <source>
        <dbReference type="EMBL" id="KAJ4396599.1"/>
    </source>
</evidence>
<dbReference type="Pfam" id="PF13242">
    <property type="entry name" value="Hydrolase_like"/>
    <property type="match status" value="1"/>
</dbReference>
<protein>
    <recommendedName>
        <fullName evidence="4">Haloacid dehalogenase-like hydrolase</fullName>
    </recommendedName>
</protein>
<dbReference type="SFLD" id="SFLDG01129">
    <property type="entry name" value="C1.5:_HAD__Beta-PGM__Phosphata"/>
    <property type="match status" value="1"/>
</dbReference>
<dbReference type="OrthoDB" id="426235at2759"/>
<sequence length="276" mass="29695">MTSRSTRQFAPLKAQAGPSSQLPKLKGVVFDVDGTLCQPQNYMFGQMRAALNITKEVDILDHIYSLPTPEAREEAMESIRAIERTAMSSQTPQPGLVELMTYLDTHGLPKGICTRNFDAPVTHLLTKFLSTVQPFHPIVTREFRPPKPSPAGILHIARSWGLTKAGPPQRERAGDGDGDGDVVDGENLSVDAAGGKHAEAVTSDTGKGEEADASGLIMVGDSIDDMTAGRRAGAATVLLVNPANQHLAKHEHTDLVIERLDDLIGVLEEGFTAREV</sequence>
<reference evidence="2" key="1">
    <citation type="submission" date="2022-10" db="EMBL/GenBank/DDBJ databases">
        <title>Tapping the CABI collections for fungal endophytes: first genome assemblies for Collariella, Neodidymelliopsis, Ascochyta clinopodiicola, Didymella pomorum, Didymosphaeria variabile, Neocosmospora piperis and Neocucurbitaria cava.</title>
        <authorList>
            <person name="Hill R."/>
        </authorList>
    </citation>
    <scope>NUCLEOTIDE SEQUENCE</scope>
    <source>
        <strain evidence="2">IMI 355082</strain>
    </source>
</reference>
<dbReference type="EMBL" id="JAPEVB010000001">
    <property type="protein sequence ID" value="KAJ4396599.1"/>
    <property type="molecule type" value="Genomic_DNA"/>
</dbReference>
<dbReference type="PANTHER" id="PTHR43885">
    <property type="entry name" value="HALOACID DEHALOGENASE-LIKE HYDROLASE"/>
    <property type="match status" value="1"/>
</dbReference>
<evidence type="ECO:0000313" key="3">
    <source>
        <dbReference type="Proteomes" id="UP001140453"/>
    </source>
</evidence>
<dbReference type="InterPro" id="IPR023214">
    <property type="entry name" value="HAD_sf"/>
</dbReference>
<name>A0A9W8Z4E3_9PEZI</name>
<organism evidence="2 3">
    <name type="scientific">Gnomoniopsis smithogilvyi</name>
    <dbReference type="NCBI Taxonomy" id="1191159"/>
    <lineage>
        <taxon>Eukaryota</taxon>
        <taxon>Fungi</taxon>
        <taxon>Dikarya</taxon>
        <taxon>Ascomycota</taxon>
        <taxon>Pezizomycotina</taxon>
        <taxon>Sordariomycetes</taxon>
        <taxon>Sordariomycetidae</taxon>
        <taxon>Diaporthales</taxon>
        <taxon>Gnomoniaceae</taxon>
        <taxon>Gnomoniopsis</taxon>
    </lineage>
</organism>
<dbReference type="SFLD" id="SFLDS00003">
    <property type="entry name" value="Haloacid_Dehalogenase"/>
    <property type="match status" value="1"/>
</dbReference>
<dbReference type="Gene3D" id="1.10.260.80">
    <property type="match status" value="1"/>
</dbReference>
<keyword evidence="3" id="KW-1185">Reference proteome</keyword>
<dbReference type="AlphaFoldDB" id="A0A9W8Z4E3"/>
<dbReference type="InterPro" id="IPR036412">
    <property type="entry name" value="HAD-like_sf"/>
</dbReference>
<proteinExistence type="predicted"/>
<accession>A0A9W8Z4E3</accession>
<dbReference type="SUPFAM" id="SSF56784">
    <property type="entry name" value="HAD-like"/>
    <property type="match status" value="1"/>
</dbReference>
<dbReference type="Proteomes" id="UP001140453">
    <property type="component" value="Unassembled WGS sequence"/>
</dbReference>
<evidence type="ECO:0000256" key="1">
    <source>
        <dbReference type="SAM" id="MobiDB-lite"/>
    </source>
</evidence>
<feature type="region of interest" description="Disordered" evidence="1">
    <location>
        <begin position="161"/>
        <end position="213"/>
    </location>
</feature>
<dbReference type="PANTHER" id="PTHR43885:SF1">
    <property type="entry name" value="SUPERFAMILY HYDROLASE, PUTATIVE (AFU_ORTHOLOGUE AFUA_4G13290)-RELATED"/>
    <property type="match status" value="1"/>
</dbReference>
<comment type="caution">
    <text evidence="2">The sequence shown here is derived from an EMBL/GenBank/DDBJ whole genome shotgun (WGS) entry which is preliminary data.</text>
</comment>
<dbReference type="Gene3D" id="3.40.50.1000">
    <property type="entry name" value="HAD superfamily/HAD-like"/>
    <property type="match status" value="1"/>
</dbReference>
<dbReference type="CDD" id="cd01427">
    <property type="entry name" value="HAD_like"/>
    <property type="match status" value="1"/>
</dbReference>
<evidence type="ECO:0008006" key="4">
    <source>
        <dbReference type="Google" id="ProtNLM"/>
    </source>
</evidence>